<name>X1B6I1_9ZZZZ</name>
<accession>X1B6I1</accession>
<gene>
    <name evidence="1" type="ORF">S01H4_42443</name>
</gene>
<organism evidence="1">
    <name type="scientific">marine sediment metagenome</name>
    <dbReference type="NCBI Taxonomy" id="412755"/>
    <lineage>
        <taxon>unclassified sequences</taxon>
        <taxon>metagenomes</taxon>
        <taxon>ecological metagenomes</taxon>
    </lineage>
</organism>
<dbReference type="EMBL" id="BART01023305">
    <property type="protein sequence ID" value="GAG91349.1"/>
    <property type="molecule type" value="Genomic_DNA"/>
</dbReference>
<dbReference type="SUPFAM" id="SSF53335">
    <property type="entry name" value="S-adenosyl-L-methionine-dependent methyltransferases"/>
    <property type="match status" value="1"/>
</dbReference>
<reference evidence="1" key="1">
    <citation type="journal article" date="2014" name="Front. Microbiol.">
        <title>High frequency of phylogenetically diverse reductive dehalogenase-homologous genes in deep subseafloor sedimentary metagenomes.</title>
        <authorList>
            <person name="Kawai M."/>
            <person name="Futagami T."/>
            <person name="Toyoda A."/>
            <person name="Takaki Y."/>
            <person name="Nishi S."/>
            <person name="Hori S."/>
            <person name="Arai W."/>
            <person name="Tsubouchi T."/>
            <person name="Morono Y."/>
            <person name="Uchiyama I."/>
            <person name="Ito T."/>
            <person name="Fujiyama A."/>
            <person name="Inagaki F."/>
            <person name="Takami H."/>
        </authorList>
    </citation>
    <scope>NUCLEOTIDE SEQUENCE</scope>
    <source>
        <strain evidence="1">Expedition CK06-06</strain>
    </source>
</reference>
<protein>
    <recommendedName>
        <fullName evidence="2">Methyltransferase type 11 domain-containing protein</fullName>
    </recommendedName>
</protein>
<comment type="caution">
    <text evidence="1">The sequence shown here is derived from an EMBL/GenBank/DDBJ whole genome shotgun (WGS) entry which is preliminary data.</text>
</comment>
<feature type="non-terminal residue" evidence="1">
    <location>
        <position position="1"/>
    </location>
</feature>
<dbReference type="InterPro" id="IPR029063">
    <property type="entry name" value="SAM-dependent_MTases_sf"/>
</dbReference>
<dbReference type="AlphaFoldDB" id="X1B6I1"/>
<evidence type="ECO:0000313" key="1">
    <source>
        <dbReference type="EMBL" id="GAG91349.1"/>
    </source>
</evidence>
<evidence type="ECO:0008006" key="2">
    <source>
        <dbReference type="Google" id="ProtNLM"/>
    </source>
</evidence>
<dbReference type="Gene3D" id="3.40.50.150">
    <property type="entry name" value="Vaccinia Virus protein VP39"/>
    <property type="match status" value="1"/>
</dbReference>
<sequence>ISRPIETKADFIISQEVLEHLDDPQSFINGLYDATRVGGWGYITAAINAGHTDHIFLYRSPEEVRTQIEQAGWSIYDEQIESNYINKPVEIRPTIVGYLTRKMR</sequence>
<proteinExistence type="predicted"/>